<accession>A0A5C3KF74</accession>
<evidence type="ECO:0000313" key="3">
    <source>
        <dbReference type="EMBL" id="TFK18457.1"/>
    </source>
</evidence>
<organism evidence="3 4">
    <name type="scientific">Coprinopsis marcescibilis</name>
    <name type="common">Agaric fungus</name>
    <name type="synonym">Psathyrella marcescibilis</name>
    <dbReference type="NCBI Taxonomy" id="230819"/>
    <lineage>
        <taxon>Eukaryota</taxon>
        <taxon>Fungi</taxon>
        <taxon>Dikarya</taxon>
        <taxon>Basidiomycota</taxon>
        <taxon>Agaricomycotina</taxon>
        <taxon>Agaricomycetes</taxon>
        <taxon>Agaricomycetidae</taxon>
        <taxon>Agaricales</taxon>
        <taxon>Agaricineae</taxon>
        <taxon>Psathyrellaceae</taxon>
        <taxon>Coprinopsis</taxon>
    </lineage>
</organism>
<keyword evidence="4" id="KW-1185">Reference proteome</keyword>
<feature type="region of interest" description="Disordered" evidence="1">
    <location>
        <begin position="133"/>
        <end position="180"/>
    </location>
</feature>
<evidence type="ECO:0000256" key="2">
    <source>
        <dbReference type="SAM" id="SignalP"/>
    </source>
</evidence>
<feature type="signal peptide" evidence="2">
    <location>
        <begin position="1"/>
        <end position="17"/>
    </location>
</feature>
<dbReference type="EMBL" id="ML210399">
    <property type="protein sequence ID" value="TFK18457.1"/>
    <property type="molecule type" value="Genomic_DNA"/>
</dbReference>
<dbReference type="Proteomes" id="UP000307440">
    <property type="component" value="Unassembled WGS sequence"/>
</dbReference>
<feature type="compositionally biased region" description="Acidic residues" evidence="1">
    <location>
        <begin position="138"/>
        <end position="178"/>
    </location>
</feature>
<gene>
    <name evidence="3" type="ORF">FA15DRAFT_660662</name>
</gene>
<sequence length="317" mass="35967">MTLQLVCLLLLFSGVLLLQPGHCLWKKVYKGVPAALSNLCGPSPILIKNMFLPNHCSLANAVFDDSVYNSLCHVELCHIKTILGPSIQTYSQIPLSDSIQMEKRGAKYVYMQDRGLMDYCLSSDSKVSDVEYISNNPMEDDGEEEELEEENKESEDKEDESEDKELDEPSSSEEEDMDSEAKVKAALITCPRTNITFHHQITSSVECGVINKYIFPYYLQAMLEGEVTVKEFWGLVGPLWDCLFPFRDSNVPTGSTLAQQHQTQNTPGMDGVMSTSKVKMLNWQCMLMYKKQVVHRDYHEIVMMIARKELPLMPNKV</sequence>
<feature type="chain" id="PRO_5022842127" evidence="2">
    <location>
        <begin position="18"/>
        <end position="317"/>
    </location>
</feature>
<proteinExistence type="predicted"/>
<name>A0A5C3KF74_COPMA</name>
<dbReference type="AlphaFoldDB" id="A0A5C3KF74"/>
<reference evidence="3 4" key="1">
    <citation type="journal article" date="2019" name="Nat. Ecol. Evol.">
        <title>Megaphylogeny resolves global patterns of mushroom evolution.</title>
        <authorList>
            <person name="Varga T."/>
            <person name="Krizsan K."/>
            <person name="Foldi C."/>
            <person name="Dima B."/>
            <person name="Sanchez-Garcia M."/>
            <person name="Sanchez-Ramirez S."/>
            <person name="Szollosi G.J."/>
            <person name="Szarkandi J.G."/>
            <person name="Papp V."/>
            <person name="Albert L."/>
            <person name="Andreopoulos W."/>
            <person name="Angelini C."/>
            <person name="Antonin V."/>
            <person name="Barry K.W."/>
            <person name="Bougher N.L."/>
            <person name="Buchanan P."/>
            <person name="Buyck B."/>
            <person name="Bense V."/>
            <person name="Catcheside P."/>
            <person name="Chovatia M."/>
            <person name="Cooper J."/>
            <person name="Damon W."/>
            <person name="Desjardin D."/>
            <person name="Finy P."/>
            <person name="Geml J."/>
            <person name="Haridas S."/>
            <person name="Hughes K."/>
            <person name="Justo A."/>
            <person name="Karasinski D."/>
            <person name="Kautmanova I."/>
            <person name="Kiss B."/>
            <person name="Kocsube S."/>
            <person name="Kotiranta H."/>
            <person name="LaButti K.M."/>
            <person name="Lechner B.E."/>
            <person name="Liimatainen K."/>
            <person name="Lipzen A."/>
            <person name="Lukacs Z."/>
            <person name="Mihaltcheva S."/>
            <person name="Morgado L.N."/>
            <person name="Niskanen T."/>
            <person name="Noordeloos M.E."/>
            <person name="Ohm R.A."/>
            <person name="Ortiz-Santana B."/>
            <person name="Ovrebo C."/>
            <person name="Racz N."/>
            <person name="Riley R."/>
            <person name="Savchenko A."/>
            <person name="Shiryaev A."/>
            <person name="Soop K."/>
            <person name="Spirin V."/>
            <person name="Szebenyi C."/>
            <person name="Tomsovsky M."/>
            <person name="Tulloss R.E."/>
            <person name="Uehling J."/>
            <person name="Grigoriev I.V."/>
            <person name="Vagvolgyi C."/>
            <person name="Papp T."/>
            <person name="Martin F.M."/>
            <person name="Miettinen O."/>
            <person name="Hibbett D.S."/>
            <person name="Nagy L.G."/>
        </authorList>
    </citation>
    <scope>NUCLEOTIDE SEQUENCE [LARGE SCALE GENOMIC DNA]</scope>
    <source>
        <strain evidence="3 4">CBS 121175</strain>
    </source>
</reference>
<evidence type="ECO:0000313" key="4">
    <source>
        <dbReference type="Proteomes" id="UP000307440"/>
    </source>
</evidence>
<protein>
    <submittedName>
        <fullName evidence="3">Uncharacterized protein</fullName>
    </submittedName>
</protein>
<evidence type="ECO:0000256" key="1">
    <source>
        <dbReference type="SAM" id="MobiDB-lite"/>
    </source>
</evidence>
<keyword evidence="2" id="KW-0732">Signal</keyword>